<evidence type="ECO:0000256" key="6">
    <source>
        <dbReference type="ARBA" id="ARBA00023212"/>
    </source>
</evidence>
<dbReference type="GO" id="GO:0008017">
    <property type="term" value="F:microtubule binding"/>
    <property type="evidence" value="ECO:0007669"/>
    <property type="project" value="InterPro"/>
</dbReference>
<dbReference type="Pfam" id="PF07058">
    <property type="entry name" value="MAP70"/>
    <property type="match status" value="2"/>
</dbReference>
<feature type="coiled-coil region" evidence="7">
    <location>
        <begin position="24"/>
        <end position="79"/>
    </location>
</feature>
<name>A0AB40CFE9_DIOCR</name>
<evidence type="ECO:0000313" key="10">
    <source>
        <dbReference type="RefSeq" id="XP_039136998.1"/>
    </source>
</evidence>
<feature type="coiled-coil region" evidence="7">
    <location>
        <begin position="294"/>
        <end position="335"/>
    </location>
</feature>
<keyword evidence="9" id="KW-1185">Reference proteome</keyword>
<comment type="subcellular location">
    <subcellularLocation>
        <location evidence="1">Cytoplasm</location>
        <location evidence="1">Cytoskeleton</location>
    </subcellularLocation>
</comment>
<dbReference type="AlphaFoldDB" id="A0AB40CFE9"/>
<evidence type="ECO:0000256" key="8">
    <source>
        <dbReference type="SAM" id="MobiDB-lite"/>
    </source>
</evidence>
<feature type="coiled-coil region" evidence="7">
    <location>
        <begin position="127"/>
        <end position="265"/>
    </location>
</feature>
<evidence type="ECO:0000256" key="1">
    <source>
        <dbReference type="ARBA" id="ARBA00004245"/>
    </source>
</evidence>
<accession>A0AB40CFE9</accession>
<keyword evidence="5 7" id="KW-0175">Coiled coil</keyword>
<evidence type="ECO:0000256" key="5">
    <source>
        <dbReference type="ARBA" id="ARBA00023054"/>
    </source>
</evidence>
<evidence type="ECO:0000256" key="7">
    <source>
        <dbReference type="SAM" id="Coils"/>
    </source>
</evidence>
<sequence>MGSLGENGVMELTLSSLDPVFIELNRLENSLREKERELGASQREIKALKMSEVLKDKAVAEMSNELKKMEEKLSITEKHLEFKSLEIKKLNNSKKEAIAAQFAAEATLRRLHASQKEEELVPLEAVIAPLESDIKIYKNEIIRLQEDNKALERLTKSKEEALIEAEEILRSALERVLIVEQVQNQNLELRRKIEIFQEENKLLEKTNRQKVVEIEKLSQTIRELEESILAGAENANAIHDFQRQVAELHEEKKTLERELARVKVSVNRVASVKANEFKDDNEKLMPVKHWLDERKFFQGEIQRLRDKLQVSERTCKAENQLNDKLRLRLRTLEESMINKKSSTNRYVKGINLVAKNLWVTRSKISDDNLKENSDEISTKEEHGNEDMVSGFLYDKLQKEVINLRKSHEAKDGLLNAKEDEIKKLLKNLETLRKMKKIIRREPETVVNKSKNQKQKKMNSNISNRNVKHFRN</sequence>
<evidence type="ECO:0000313" key="9">
    <source>
        <dbReference type="Proteomes" id="UP001515500"/>
    </source>
</evidence>
<evidence type="ECO:0000256" key="4">
    <source>
        <dbReference type="ARBA" id="ARBA00022701"/>
    </source>
</evidence>
<dbReference type="GO" id="GO:0005874">
    <property type="term" value="C:microtubule"/>
    <property type="evidence" value="ECO:0007669"/>
    <property type="project" value="UniProtKB-KW"/>
</dbReference>
<dbReference type="RefSeq" id="XP_039136998.1">
    <property type="nucleotide sequence ID" value="XM_039281064.1"/>
</dbReference>
<gene>
    <name evidence="10" type="primary">LOC120274520</name>
</gene>
<keyword evidence="4" id="KW-0493">Microtubule</keyword>
<reference evidence="10" key="1">
    <citation type="submission" date="2025-08" db="UniProtKB">
        <authorList>
            <consortium name="RefSeq"/>
        </authorList>
    </citation>
    <scope>IDENTIFICATION</scope>
</reference>
<comment type="similarity">
    <text evidence="2">Belongs to the MAP70 family.</text>
</comment>
<dbReference type="Proteomes" id="UP001515500">
    <property type="component" value="Chromosome 13"/>
</dbReference>
<dbReference type="InterPro" id="IPR009768">
    <property type="entry name" value="MAP70"/>
</dbReference>
<evidence type="ECO:0000256" key="2">
    <source>
        <dbReference type="ARBA" id="ARBA00008825"/>
    </source>
</evidence>
<dbReference type="GO" id="GO:0007010">
    <property type="term" value="P:cytoskeleton organization"/>
    <property type="evidence" value="ECO:0007669"/>
    <property type="project" value="InterPro"/>
</dbReference>
<proteinExistence type="inferred from homology"/>
<dbReference type="GeneID" id="120274520"/>
<evidence type="ECO:0000256" key="3">
    <source>
        <dbReference type="ARBA" id="ARBA00022490"/>
    </source>
</evidence>
<feature type="coiled-coil region" evidence="7">
    <location>
        <begin position="414"/>
        <end position="441"/>
    </location>
</feature>
<organism evidence="9 10">
    <name type="scientific">Dioscorea cayennensis subsp. rotundata</name>
    <name type="common">White Guinea yam</name>
    <name type="synonym">Dioscorea rotundata</name>
    <dbReference type="NCBI Taxonomy" id="55577"/>
    <lineage>
        <taxon>Eukaryota</taxon>
        <taxon>Viridiplantae</taxon>
        <taxon>Streptophyta</taxon>
        <taxon>Embryophyta</taxon>
        <taxon>Tracheophyta</taxon>
        <taxon>Spermatophyta</taxon>
        <taxon>Magnoliopsida</taxon>
        <taxon>Liliopsida</taxon>
        <taxon>Dioscoreales</taxon>
        <taxon>Dioscoreaceae</taxon>
        <taxon>Dioscorea</taxon>
    </lineage>
</organism>
<feature type="region of interest" description="Disordered" evidence="8">
    <location>
        <begin position="444"/>
        <end position="471"/>
    </location>
</feature>
<dbReference type="PANTHER" id="PTHR31246">
    <property type="entry name" value="MICROTUBULE-ASSOCIATED PROTEIN 70-2"/>
    <property type="match status" value="1"/>
</dbReference>
<dbReference type="PANTHER" id="PTHR31246:SF5">
    <property type="entry name" value="MICROTUBULE-ASSOCIATED PROTEIN 70-5"/>
    <property type="match status" value="1"/>
</dbReference>
<keyword evidence="6" id="KW-0206">Cytoskeleton</keyword>
<keyword evidence="3" id="KW-0963">Cytoplasm</keyword>
<protein>
    <submittedName>
        <fullName evidence="10">Microtubule-associated protein 70-5-like</fullName>
    </submittedName>
</protein>